<dbReference type="InterPro" id="IPR044986">
    <property type="entry name" value="KIF15/KIN-12"/>
</dbReference>
<feature type="compositionally biased region" description="Polar residues" evidence="9">
    <location>
        <begin position="1532"/>
        <end position="1554"/>
    </location>
</feature>
<feature type="region of interest" description="Disordered" evidence="9">
    <location>
        <begin position="1503"/>
        <end position="1554"/>
    </location>
</feature>
<feature type="coiled-coil region" evidence="8">
    <location>
        <begin position="834"/>
        <end position="949"/>
    </location>
</feature>
<evidence type="ECO:0000256" key="6">
    <source>
        <dbReference type="ARBA" id="ARBA00034488"/>
    </source>
</evidence>
<dbReference type="FunFam" id="3.40.850.10:FF:000286">
    <property type="entry name" value="Uncharacterized protein"/>
    <property type="match status" value="1"/>
</dbReference>
<feature type="region of interest" description="Disordered" evidence="9">
    <location>
        <begin position="746"/>
        <end position="814"/>
    </location>
</feature>
<dbReference type="Proteomes" id="UP001249851">
    <property type="component" value="Unassembled WGS sequence"/>
</dbReference>
<dbReference type="InterPro" id="IPR001752">
    <property type="entry name" value="Kinesin_motor_dom"/>
</dbReference>
<keyword evidence="4 8" id="KW-0175">Coiled coil</keyword>
<keyword evidence="5" id="KW-0505">Motor protein</keyword>
<evidence type="ECO:0000256" key="3">
    <source>
        <dbReference type="ARBA" id="ARBA00022840"/>
    </source>
</evidence>
<dbReference type="InterPro" id="IPR027417">
    <property type="entry name" value="P-loop_NTPase"/>
</dbReference>
<feature type="compositionally biased region" description="Polar residues" evidence="9">
    <location>
        <begin position="756"/>
        <end position="768"/>
    </location>
</feature>
<keyword evidence="2" id="KW-0547">Nucleotide-binding</keyword>
<dbReference type="PANTHER" id="PTHR37739:SF8">
    <property type="entry name" value="KINESIN-LIKE PROTEIN KIN-12D"/>
    <property type="match status" value="1"/>
</dbReference>
<organism evidence="11 12">
    <name type="scientific">Acropora cervicornis</name>
    <name type="common">Staghorn coral</name>
    <dbReference type="NCBI Taxonomy" id="6130"/>
    <lineage>
        <taxon>Eukaryota</taxon>
        <taxon>Metazoa</taxon>
        <taxon>Cnidaria</taxon>
        <taxon>Anthozoa</taxon>
        <taxon>Hexacorallia</taxon>
        <taxon>Scleractinia</taxon>
        <taxon>Astrocoeniina</taxon>
        <taxon>Acroporidae</taxon>
        <taxon>Acropora</taxon>
    </lineage>
</organism>
<name>A0AAD9Q1U9_ACRCE</name>
<proteinExistence type="inferred from homology"/>
<feature type="region of interest" description="Disordered" evidence="9">
    <location>
        <begin position="1"/>
        <end position="20"/>
    </location>
</feature>
<dbReference type="GO" id="GO:0007018">
    <property type="term" value="P:microtubule-based movement"/>
    <property type="evidence" value="ECO:0007669"/>
    <property type="project" value="InterPro"/>
</dbReference>
<feature type="region of interest" description="Disordered" evidence="9">
    <location>
        <begin position="475"/>
        <end position="496"/>
    </location>
</feature>
<evidence type="ECO:0000259" key="10">
    <source>
        <dbReference type="PROSITE" id="PS50067"/>
    </source>
</evidence>
<evidence type="ECO:0000256" key="4">
    <source>
        <dbReference type="ARBA" id="ARBA00023054"/>
    </source>
</evidence>
<feature type="compositionally biased region" description="Polar residues" evidence="9">
    <location>
        <begin position="431"/>
        <end position="455"/>
    </location>
</feature>
<dbReference type="SMART" id="SM00129">
    <property type="entry name" value="KISc"/>
    <property type="match status" value="1"/>
</dbReference>
<comment type="similarity">
    <text evidence="6">Belongs to the TRAFAC class myosin-kinesin ATPase superfamily. Kinesin family. KIN-12 subfamily.</text>
</comment>
<evidence type="ECO:0000256" key="7">
    <source>
        <dbReference type="PROSITE-ProRule" id="PRU00283"/>
    </source>
</evidence>
<feature type="domain" description="Kinesin motor" evidence="10">
    <location>
        <begin position="24"/>
        <end position="381"/>
    </location>
</feature>
<evidence type="ECO:0000313" key="12">
    <source>
        <dbReference type="Proteomes" id="UP001249851"/>
    </source>
</evidence>
<evidence type="ECO:0000256" key="9">
    <source>
        <dbReference type="SAM" id="MobiDB-lite"/>
    </source>
</evidence>
<dbReference type="GO" id="GO:0008017">
    <property type="term" value="F:microtubule binding"/>
    <property type="evidence" value="ECO:0007669"/>
    <property type="project" value="InterPro"/>
</dbReference>
<accession>A0AAD9Q1U9</accession>
<evidence type="ECO:0000256" key="1">
    <source>
        <dbReference type="ARBA" id="ARBA00022701"/>
    </source>
</evidence>
<feature type="coiled-coil region" evidence="8">
    <location>
        <begin position="647"/>
        <end position="727"/>
    </location>
</feature>
<dbReference type="GO" id="GO:0003777">
    <property type="term" value="F:microtubule motor activity"/>
    <property type="evidence" value="ECO:0007669"/>
    <property type="project" value="InterPro"/>
</dbReference>
<dbReference type="PRINTS" id="PR00380">
    <property type="entry name" value="KINESINHEAVY"/>
</dbReference>
<evidence type="ECO:0000313" key="11">
    <source>
        <dbReference type="EMBL" id="KAK2553136.1"/>
    </source>
</evidence>
<feature type="region of interest" description="Disordered" evidence="9">
    <location>
        <begin position="423"/>
        <end position="455"/>
    </location>
</feature>
<gene>
    <name evidence="11" type="ORF">P5673_025592</name>
</gene>
<keyword evidence="1" id="KW-0493">Microtubule</keyword>
<comment type="caution">
    <text evidence="7">Lacks conserved residue(s) required for the propagation of feature annotation.</text>
</comment>
<sequence>MRINLPSRGKEASSGGYESGEGDNIRVYVRVRPPSKHLETDVDRTPCLEVTSGNTVVLYSKPDAKNFSFDHVADINTTQEEVFGAVGKKIVEGCVTGPAEGEEESFTHQLRGVIPRAFEYLFSLINREQEKGVREGQAFNIESKVGNLLSTRKQARGTPCQTWVAPQTVRGHGDHVEFLCRCSFLEIYNEQIFDLLDPASIGLSLREDIKKGVFVDGLLERDVGSARDAYRVLNSGWLNRRVASTSMNRESSRSHAVFTVTLESKERKAGMASIKVSRLHLVDLAGSERQKDTHAEGVRLKEASSINKSLSALGNVIMALVDITHGKNRHVHYRDSKLTFLLRDSLGGNAKTYLIANVHPSAKCFGETLSTLNFAKRAKMIKNKAVVNEDATGSITALQAEIRRLRDELEKARVGIPKQITRQESTEVARKNSQTRGEVCADTTSDNNNNTPGVDLNQQYREWKQMMVAATAARERAEQEKQSFENSSKKSNKRYGGINPCLVEKVQKLEELCSKKEKFLQSTKMILKFRESTISRLERLRQREKEGSDTQDDGREREIQLLKEEISVMKDKIEHHPDVTRFAMENLELRAELKYIRSKEEDGTNYAQDLAKSHRYSLQLERQLRELLQSPQGSELERSLSNSLVNLEASNAELEKFKLERAQLQTQLESTREELTETREGLQQMKEKLVGQEESFRKKCIDFDAEVLSLRKANAELERALEAHQLKTAVERTTLNDIHMQTIKSLTSPRKLIQPNRLSPHTAASTPKRSPASIRRSKLVSSSSPVIGTPDEKPKPPNGLIRRDSYEQVGSDSEMDEPFFNFDSEEMDDEELYCESLLDELKRQQEMNNAQLQQLQTEEANRIRLNQNINKLEHQVQNLTMVLSSEREKHAASETELNMKNLGLADKLKEARGEVTVLRSEVDDLKCSLQASERQVDSLKKERDMESIESGRRLASLESKEVEGTNFALSCASILFQLTRLEIENYNQQIEMETNLEMNQHLQADVETLRDELEFKNHKIEEYEGMLQSERQRLKDLGQELQATLEKLDIQTETNNKLLAQQDKQQDMVQALEQLVALRTELQESNSICEQQAQKIHSLSDELEEAKTAIRTLNKRKDSDLDCINNMMGTVKDLKKSLSEKDSELSFARNQLEESKIQQQDLCNSIEEKKRSIEKLKDKFDRESEKFNKERMDRENEMGQLRDDLRRTTEQYRELNQALAQQQQQITSLQSDLTDKTLVVSSLAQTIKEMVNSKAELESRYESRLNQLQQLNESLDASGMFESQEAELDKLRSTQANMTKVIDNLEAHRQEKNEEMEILRCKVVEMEEVVRNNDLLETHCKTLSYQLEAEIEAGREREERFKKEAEKLRKELESANEKQRNVTAMKDKILMEKESIASELATAKLNMETALEDAEYMVEELERTRLVEKQVFEEKEELKSKLESTMEDKFKLEKTMNKMEEENARLKGHQNPAQKLQHLLAIKKENHSLKEQVNKLIKENQKCSCKGKKPPLSNKNGSEEAATKQEGGFKASVSSEEGMSPTNTDKENVFTTSM</sequence>
<evidence type="ECO:0000256" key="2">
    <source>
        <dbReference type="ARBA" id="ARBA00022741"/>
    </source>
</evidence>
<feature type="compositionally biased region" description="Basic and acidic residues" evidence="9">
    <location>
        <begin position="790"/>
        <end position="806"/>
    </location>
</feature>
<dbReference type="InterPro" id="IPR019821">
    <property type="entry name" value="Kinesin_motor_CS"/>
</dbReference>
<evidence type="ECO:0000256" key="8">
    <source>
        <dbReference type="SAM" id="Coils"/>
    </source>
</evidence>
<comment type="caution">
    <text evidence="11">The sequence shown here is derived from an EMBL/GenBank/DDBJ whole genome shotgun (WGS) entry which is preliminary data.</text>
</comment>
<protein>
    <submittedName>
        <fullName evidence="11">Kinesin-like protein KIF15</fullName>
    </submittedName>
</protein>
<dbReference type="EMBL" id="JARQWQ010000080">
    <property type="protein sequence ID" value="KAK2553136.1"/>
    <property type="molecule type" value="Genomic_DNA"/>
</dbReference>
<reference evidence="11" key="1">
    <citation type="journal article" date="2023" name="G3 (Bethesda)">
        <title>Whole genome assembly and annotation of the endangered Caribbean coral Acropora cervicornis.</title>
        <authorList>
            <person name="Selwyn J.D."/>
            <person name="Vollmer S.V."/>
        </authorList>
    </citation>
    <scope>NUCLEOTIDE SEQUENCE</scope>
    <source>
        <strain evidence="11">K2</strain>
    </source>
</reference>
<keyword evidence="3" id="KW-0067">ATP-binding</keyword>
<dbReference type="SUPFAM" id="SSF52540">
    <property type="entry name" value="P-loop containing nucleoside triphosphate hydrolases"/>
    <property type="match status" value="1"/>
</dbReference>
<dbReference type="PROSITE" id="PS50067">
    <property type="entry name" value="KINESIN_MOTOR_2"/>
    <property type="match status" value="1"/>
</dbReference>
<dbReference type="InterPro" id="IPR036961">
    <property type="entry name" value="Kinesin_motor_dom_sf"/>
</dbReference>
<reference evidence="11" key="2">
    <citation type="journal article" date="2023" name="Science">
        <title>Genomic signatures of disease resistance in endangered staghorn corals.</title>
        <authorList>
            <person name="Vollmer S.V."/>
            <person name="Selwyn J.D."/>
            <person name="Despard B.A."/>
            <person name="Roesel C.L."/>
        </authorList>
    </citation>
    <scope>NUCLEOTIDE SEQUENCE</scope>
    <source>
        <strain evidence="11">K2</strain>
    </source>
</reference>
<keyword evidence="12" id="KW-1185">Reference proteome</keyword>
<dbReference type="Gene3D" id="3.40.850.10">
    <property type="entry name" value="Kinesin motor domain"/>
    <property type="match status" value="1"/>
</dbReference>
<dbReference type="Pfam" id="PF00225">
    <property type="entry name" value="Kinesin"/>
    <property type="match status" value="1"/>
</dbReference>
<dbReference type="PANTHER" id="PTHR37739">
    <property type="entry name" value="KINESIN-LIKE PROTEIN KIN-12D"/>
    <property type="match status" value="1"/>
</dbReference>
<dbReference type="GO" id="GO:0005874">
    <property type="term" value="C:microtubule"/>
    <property type="evidence" value="ECO:0007669"/>
    <property type="project" value="UniProtKB-KW"/>
</dbReference>
<dbReference type="GO" id="GO:0005524">
    <property type="term" value="F:ATP binding"/>
    <property type="evidence" value="ECO:0007669"/>
    <property type="project" value="UniProtKB-KW"/>
</dbReference>
<evidence type="ECO:0000256" key="5">
    <source>
        <dbReference type="ARBA" id="ARBA00023175"/>
    </source>
</evidence>
<dbReference type="PROSITE" id="PS00411">
    <property type="entry name" value="KINESIN_MOTOR_1"/>
    <property type="match status" value="1"/>
</dbReference>
<feature type="coiled-coil region" evidence="8">
    <location>
        <begin position="388"/>
        <end position="415"/>
    </location>
</feature>